<name>A8N1N7_COPC7</name>
<comment type="caution">
    <text evidence="13">The sequence shown here is derived from an EMBL/GenBank/DDBJ whole genome shotgun (WGS) entry which is preliminary data.</text>
</comment>
<dbReference type="Gene3D" id="1.20.120.1080">
    <property type="match status" value="1"/>
</dbReference>
<dbReference type="GO" id="GO:0003735">
    <property type="term" value="F:structural constituent of ribosome"/>
    <property type="evidence" value="ECO:0007669"/>
    <property type="project" value="InterPro"/>
</dbReference>
<evidence type="ECO:0000256" key="7">
    <source>
        <dbReference type="ARBA" id="ARBA00022980"/>
    </source>
</evidence>
<dbReference type="HOGENOM" id="CLU_001832_1_1_1"/>
<dbReference type="SUPFAM" id="SSF54189">
    <property type="entry name" value="Ribosomal proteins S24e, L23 and L15e"/>
    <property type="match status" value="1"/>
</dbReference>
<comment type="similarity">
    <text evidence="9">Belongs to the DExH box helicase family.</text>
</comment>
<keyword evidence="5" id="KW-0067">ATP-binding</keyword>
<dbReference type="InParanoid" id="A8N1N7"/>
<dbReference type="InterPro" id="IPR027417">
    <property type="entry name" value="P-loop_NTPase"/>
</dbReference>
<feature type="compositionally biased region" description="Basic residues" evidence="10">
    <location>
        <begin position="1477"/>
        <end position="1496"/>
    </location>
</feature>
<gene>
    <name evidence="13" type="ORF">CC1G_06717</name>
</gene>
<dbReference type="SMART" id="SM00490">
    <property type="entry name" value="HELICc"/>
    <property type="match status" value="1"/>
</dbReference>
<feature type="region of interest" description="Disordered" evidence="10">
    <location>
        <begin position="1"/>
        <end position="103"/>
    </location>
</feature>
<keyword evidence="2" id="KW-0547">Nucleotide-binding</keyword>
<protein>
    <submittedName>
        <fullName evidence="13">DEAH box polypeptide 36</fullName>
    </submittedName>
</protein>
<dbReference type="GO" id="GO:0005840">
    <property type="term" value="C:ribosome"/>
    <property type="evidence" value="ECO:0007669"/>
    <property type="project" value="UniProtKB-KW"/>
</dbReference>
<comment type="similarity">
    <text evidence="1">Belongs to the eukaryotic ribosomal protein eS24 family.</text>
</comment>
<dbReference type="GO" id="GO:0006412">
    <property type="term" value="P:translation"/>
    <property type="evidence" value="ECO:0007669"/>
    <property type="project" value="InterPro"/>
</dbReference>
<feature type="compositionally biased region" description="Polar residues" evidence="10">
    <location>
        <begin position="1282"/>
        <end position="1294"/>
    </location>
</feature>
<dbReference type="GO" id="GO:0005524">
    <property type="term" value="F:ATP binding"/>
    <property type="evidence" value="ECO:0007669"/>
    <property type="project" value="UniProtKB-KW"/>
</dbReference>
<reference evidence="13 14" key="1">
    <citation type="journal article" date="2010" name="Proc. Natl. Acad. Sci. U.S.A.">
        <title>Insights into evolution of multicellular fungi from the assembled chromosomes of the mushroom Coprinopsis cinerea (Coprinus cinereus).</title>
        <authorList>
            <person name="Stajich J.E."/>
            <person name="Wilke S.K."/>
            <person name="Ahren D."/>
            <person name="Au C.H."/>
            <person name="Birren B.W."/>
            <person name="Borodovsky M."/>
            <person name="Burns C."/>
            <person name="Canback B."/>
            <person name="Casselton L.A."/>
            <person name="Cheng C.K."/>
            <person name="Deng J."/>
            <person name="Dietrich F.S."/>
            <person name="Fargo D.C."/>
            <person name="Farman M.L."/>
            <person name="Gathman A.C."/>
            <person name="Goldberg J."/>
            <person name="Guigo R."/>
            <person name="Hoegger P.J."/>
            <person name="Hooker J.B."/>
            <person name="Huggins A."/>
            <person name="James T.Y."/>
            <person name="Kamada T."/>
            <person name="Kilaru S."/>
            <person name="Kodira C."/>
            <person name="Kues U."/>
            <person name="Kupfer D."/>
            <person name="Kwan H.S."/>
            <person name="Lomsadze A."/>
            <person name="Li W."/>
            <person name="Lilly W.W."/>
            <person name="Ma L.J."/>
            <person name="Mackey A.J."/>
            <person name="Manning G."/>
            <person name="Martin F."/>
            <person name="Muraguchi H."/>
            <person name="Natvig D.O."/>
            <person name="Palmerini H."/>
            <person name="Ramesh M.A."/>
            <person name="Rehmeyer C.J."/>
            <person name="Roe B.A."/>
            <person name="Shenoy N."/>
            <person name="Stanke M."/>
            <person name="Ter-Hovhannisyan V."/>
            <person name="Tunlid A."/>
            <person name="Velagapudi R."/>
            <person name="Vision T.J."/>
            <person name="Zeng Q."/>
            <person name="Zolan M.E."/>
            <person name="Pukkila P.J."/>
        </authorList>
    </citation>
    <scope>NUCLEOTIDE SEQUENCE [LARGE SCALE GENOMIC DNA]</scope>
    <source>
        <strain evidence="14">Okayama-7 / 130 / ATCC MYA-4618 / FGSC 9003</strain>
    </source>
</reference>
<feature type="region of interest" description="Disordered" evidence="10">
    <location>
        <begin position="1275"/>
        <end position="1324"/>
    </location>
</feature>
<dbReference type="EMBL" id="AACS02000001">
    <property type="protein sequence ID" value="EAU92997.2"/>
    <property type="molecule type" value="Genomic_DNA"/>
</dbReference>
<evidence type="ECO:0000256" key="6">
    <source>
        <dbReference type="ARBA" id="ARBA00022884"/>
    </source>
</evidence>
<dbReference type="OrthoDB" id="28053at2759"/>
<evidence type="ECO:0000256" key="2">
    <source>
        <dbReference type="ARBA" id="ARBA00022741"/>
    </source>
</evidence>
<feature type="domain" description="Helicase ATP-binding" evidence="11">
    <location>
        <begin position="446"/>
        <end position="619"/>
    </location>
</feature>
<dbReference type="InterPro" id="IPR048333">
    <property type="entry name" value="HA2_WH"/>
</dbReference>
<dbReference type="InterPro" id="IPR001976">
    <property type="entry name" value="Ribosomal_eS24"/>
</dbReference>
<evidence type="ECO:0000256" key="8">
    <source>
        <dbReference type="ARBA" id="ARBA00023274"/>
    </source>
</evidence>
<feature type="compositionally biased region" description="Polar residues" evidence="10">
    <location>
        <begin position="1306"/>
        <end position="1324"/>
    </location>
</feature>
<dbReference type="GO" id="GO:0003723">
    <property type="term" value="F:RNA binding"/>
    <property type="evidence" value="ECO:0007669"/>
    <property type="project" value="UniProtKB-KW"/>
</dbReference>
<dbReference type="RefSeq" id="XP_001828731.2">
    <property type="nucleotide sequence ID" value="XM_001828679.2"/>
</dbReference>
<dbReference type="STRING" id="240176.A8N1N7"/>
<evidence type="ECO:0000256" key="10">
    <source>
        <dbReference type="SAM" id="MobiDB-lite"/>
    </source>
</evidence>
<dbReference type="FunFam" id="3.40.50.300:FF:000526">
    <property type="entry name" value="DExH-box ATP-dependent RNA helicase DExH3"/>
    <property type="match status" value="1"/>
</dbReference>
<dbReference type="InterPro" id="IPR012678">
    <property type="entry name" value="Ribosomal_uL23/eL15/eS24_sf"/>
</dbReference>
<dbReference type="Gene3D" id="3.30.70.3370">
    <property type="match status" value="1"/>
</dbReference>
<dbReference type="InterPro" id="IPR007502">
    <property type="entry name" value="Helicase-assoc_dom"/>
</dbReference>
<feature type="compositionally biased region" description="Basic and acidic residues" evidence="10">
    <location>
        <begin position="56"/>
        <end position="68"/>
    </location>
</feature>
<dbReference type="InterPro" id="IPR018098">
    <property type="entry name" value="Ribosomal_eS24_CS"/>
</dbReference>
<evidence type="ECO:0000259" key="11">
    <source>
        <dbReference type="PROSITE" id="PS51192"/>
    </source>
</evidence>
<dbReference type="PANTHER" id="PTHR18934">
    <property type="entry name" value="ATP-DEPENDENT RNA HELICASE"/>
    <property type="match status" value="1"/>
</dbReference>
<dbReference type="Pfam" id="PF00271">
    <property type="entry name" value="Helicase_C"/>
    <property type="match status" value="1"/>
</dbReference>
<dbReference type="SMART" id="SM00847">
    <property type="entry name" value="HA2"/>
    <property type="match status" value="1"/>
</dbReference>
<dbReference type="PROSITE" id="PS51192">
    <property type="entry name" value="HELICASE_ATP_BIND_1"/>
    <property type="match status" value="1"/>
</dbReference>
<dbReference type="Pfam" id="PF01282">
    <property type="entry name" value="Ribosomal_S24e"/>
    <property type="match status" value="1"/>
</dbReference>
<evidence type="ECO:0000256" key="4">
    <source>
        <dbReference type="ARBA" id="ARBA00022806"/>
    </source>
</evidence>
<dbReference type="eggNOG" id="KOG3424">
    <property type="taxonomic scope" value="Eukaryota"/>
</dbReference>
<sequence length="1505" mass="167200">MQSPSDKAGLYPGPPVKRSLSTSHPTGSPLATAVATSKVPRVDASVVPSPFSASRRSMEKRATVDHRPHPSGRGRGHRNVPSSHPHSSRLAGPSSGPLPRASKRLGFGKKLELPGPFHDEAHVTELYNKSPIPIKEKHTAAPKGTLANFCSNITKEAPKYSSENGIINRGGHISLIWRITYPVLTWYPRSTVTVPGVDPLITATGDASEKKEAERIAALGALFQLQHRGLLDQPKKSSAAAFKPEITLSDGSVINYERARNFMDYYCRRYKFGKVDLIQTQTTGGGPEQWETIMEINKSRIGVGKGPSKQASRIQCYLDVTQYLQSCDPGLWNDFVEAAKSGADLGMAPRVRVSISNQLDEAIQDLCYDIRTSSLFRKRPAKIVQQPSEASAAAIPTSGPGPNLRLEPKSKHLLHKRQQYLVDPAMEKMRNTRQALPVYTRSKAILDHISDNEVTICMAATGSGKTTQIPQLILDDHIDRGIGAECNIICTQPRRLAAISVAHRVSAERGEELGGSIGYQVRFEQKLPEEHGSVTFCTTGVFLKRLQSVMSGTDPRRRREMDRVTHIIVDEVHERDVDTDLLLVVLKRIMEDRKARNLPLKIVLMSATVDPTLFQSYFKDDSGNPAQVIDVPGRAYPVEKRFMDDFIPKLISGPSRWLVGQESVSRYIYKQLGAEAARNLGINPANVPSDNDDLELPYPLIAATIAHALQSSDDGHVLVFLPGWDEIMATQRALQQPLGPLPIDINNTSKYSVHLLHSTVPLQEQQVIFEPPPPGVRRVILATNIAETSVTIPDVVYVVDSAKVKETRYEPQRHMSALVSAWVGNSNLHQRAGRAGRHRPGIYYGILSKAQAASLRPHQTVEMKRSDLSNVVMHVKALNFPGMSVQEVLAATIEPPEAERVEAALKNLHMVGAIDAEQTLTPLGKVLLVLPVDAQMGRLVLYGAFFKCLDQALTLAAILSNRDPFVSPLHLKKESTAKKNSWAPEGFRSDPLATLRAFNAWWDLQSKGQYVAANQFCFDNFLAKPTLLLIQKVKQQLLQAMDYAGVLDVSAGGRARMVGRSVPPELNINGECWPLLAALVAVASQPRFALRTGDVTLRTATDRLAFIHPSSVNNRRRQAAKESPDAPPEEKALYAYAEKRQNISQGQGSSAQTFLVTTTRLDPLIYLLFGAYNAEIAERGLECDRWLPVVGDVDTLDNIQRLKTYMEDLFLRVYEGIVASRNRMRETMPLIPRERESEDDYDYEIDRNELPLSNQEIQELDRLTQSIVQILRRYSEERMESQSRSNSRPATPMTSPGRFSARLPGGSQTSGYNTPFQSRPGTPSSLAHWWTKRLYSTKPPPEFAEKAHNLQVLLAPTGRHQGPQAGKIDMADSSAPVTLRTRKFITNRLLARRQFVVDILHPGRPNVSRSDLAEKLAALYKTDKDRVVTFGLRTQFGGGRSTGFALIYDDEESQKKFEPRYRLVRSGLAPKVEKASRKLRKERKNRAKKLRGTKKVKAAEAPKKK</sequence>
<dbReference type="InterPro" id="IPR053709">
    <property type="entry name" value="eRP_eS24_sf"/>
</dbReference>
<feature type="compositionally biased region" description="Basic residues" evidence="10">
    <location>
        <begin position="69"/>
        <end position="78"/>
    </location>
</feature>
<dbReference type="FunFam" id="1.20.120.1080:FF:000002">
    <property type="entry name" value="Putative ATP-dependent RNA helicase DHX36"/>
    <property type="match status" value="1"/>
</dbReference>
<organism evidence="13 14">
    <name type="scientific">Coprinopsis cinerea (strain Okayama-7 / 130 / ATCC MYA-4618 / FGSC 9003)</name>
    <name type="common">Inky cap fungus</name>
    <name type="synonym">Hormographiella aspergillata</name>
    <dbReference type="NCBI Taxonomy" id="240176"/>
    <lineage>
        <taxon>Eukaryota</taxon>
        <taxon>Fungi</taxon>
        <taxon>Dikarya</taxon>
        <taxon>Basidiomycota</taxon>
        <taxon>Agaricomycotina</taxon>
        <taxon>Agaricomycetes</taxon>
        <taxon>Agaricomycetidae</taxon>
        <taxon>Agaricales</taxon>
        <taxon>Agaricineae</taxon>
        <taxon>Psathyrellaceae</taxon>
        <taxon>Coprinopsis</taxon>
    </lineage>
</organism>
<evidence type="ECO:0000256" key="5">
    <source>
        <dbReference type="ARBA" id="ARBA00022840"/>
    </source>
</evidence>
<dbReference type="CDD" id="cd17917">
    <property type="entry name" value="DEXHc_RHA-like"/>
    <property type="match status" value="1"/>
</dbReference>
<dbReference type="HAMAP" id="MF_00545">
    <property type="entry name" value="Ribosomal_eS24"/>
    <property type="match status" value="1"/>
</dbReference>
<evidence type="ECO:0000256" key="1">
    <source>
        <dbReference type="ARBA" id="ARBA00009680"/>
    </source>
</evidence>
<dbReference type="KEGG" id="cci:CC1G_06717"/>
<dbReference type="GeneID" id="6005154"/>
<evidence type="ECO:0000313" key="14">
    <source>
        <dbReference type="Proteomes" id="UP000001861"/>
    </source>
</evidence>
<accession>A8N1N7</accession>
<dbReference type="GO" id="GO:0004386">
    <property type="term" value="F:helicase activity"/>
    <property type="evidence" value="ECO:0007669"/>
    <property type="project" value="UniProtKB-KW"/>
</dbReference>
<dbReference type="Gene3D" id="3.40.50.300">
    <property type="entry name" value="P-loop containing nucleotide triphosphate hydrolases"/>
    <property type="match status" value="2"/>
</dbReference>
<dbReference type="PROSITE" id="PS00529">
    <property type="entry name" value="RIBOSOMAL_S24E"/>
    <property type="match status" value="1"/>
</dbReference>
<evidence type="ECO:0000256" key="3">
    <source>
        <dbReference type="ARBA" id="ARBA00022801"/>
    </source>
</evidence>
<dbReference type="InterPro" id="IPR014001">
    <property type="entry name" value="Helicase_ATP-bd"/>
</dbReference>
<dbReference type="CDD" id="cd18791">
    <property type="entry name" value="SF2_C_RHA"/>
    <property type="match status" value="1"/>
</dbReference>
<dbReference type="GO" id="GO:1990904">
    <property type="term" value="C:ribonucleoprotein complex"/>
    <property type="evidence" value="ECO:0007669"/>
    <property type="project" value="UniProtKB-KW"/>
</dbReference>
<keyword evidence="7" id="KW-0689">Ribosomal protein</keyword>
<dbReference type="SMART" id="SM00487">
    <property type="entry name" value="DEXDc"/>
    <property type="match status" value="1"/>
</dbReference>
<dbReference type="Pfam" id="PF21010">
    <property type="entry name" value="HA2_C"/>
    <property type="match status" value="1"/>
</dbReference>
<dbReference type="Pfam" id="PF04408">
    <property type="entry name" value="WHD_HA2"/>
    <property type="match status" value="1"/>
</dbReference>
<keyword evidence="4" id="KW-0347">Helicase</keyword>
<dbReference type="OMA" id="HPHQTVE"/>
<evidence type="ECO:0000259" key="12">
    <source>
        <dbReference type="PROSITE" id="PS51194"/>
    </source>
</evidence>
<keyword evidence="3" id="KW-0378">Hydrolase</keyword>
<dbReference type="FunFam" id="3.30.70.3370:FF:000001">
    <property type="entry name" value="40S ribosomal protein S24"/>
    <property type="match status" value="1"/>
</dbReference>
<dbReference type="InterPro" id="IPR011545">
    <property type="entry name" value="DEAD/DEAH_box_helicase_dom"/>
</dbReference>
<dbReference type="GO" id="GO:0016787">
    <property type="term" value="F:hydrolase activity"/>
    <property type="evidence" value="ECO:0007669"/>
    <property type="project" value="UniProtKB-KW"/>
</dbReference>
<dbReference type="InterPro" id="IPR001650">
    <property type="entry name" value="Helicase_C-like"/>
</dbReference>
<dbReference type="Proteomes" id="UP000001861">
    <property type="component" value="Unassembled WGS sequence"/>
</dbReference>
<evidence type="ECO:0000256" key="9">
    <source>
        <dbReference type="ARBA" id="ARBA00060772"/>
    </source>
</evidence>
<feature type="domain" description="Helicase C-terminal" evidence="12">
    <location>
        <begin position="704"/>
        <end position="879"/>
    </location>
</feature>
<dbReference type="PROSITE" id="PS51194">
    <property type="entry name" value="HELICASE_CTER"/>
    <property type="match status" value="1"/>
</dbReference>
<dbReference type="eggNOG" id="KOG0920">
    <property type="taxonomic scope" value="Eukaryota"/>
</dbReference>
<dbReference type="SUPFAM" id="SSF52540">
    <property type="entry name" value="P-loop containing nucleoside triphosphate hydrolases"/>
    <property type="match status" value="1"/>
</dbReference>
<evidence type="ECO:0000313" key="13">
    <source>
        <dbReference type="EMBL" id="EAU92997.2"/>
    </source>
</evidence>
<dbReference type="VEuPathDB" id="FungiDB:CC1G_06717"/>
<proteinExistence type="inferred from homology"/>
<dbReference type="Pfam" id="PF00270">
    <property type="entry name" value="DEAD"/>
    <property type="match status" value="1"/>
</dbReference>
<keyword evidence="6" id="KW-0694">RNA-binding</keyword>
<keyword evidence="8" id="KW-0687">Ribonucleoprotein</keyword>
<feature type="region of interest" description="Disordered" evidence="10">
    <location>
        <begin position="1472"/>
        <end position="1505"/>
    </location>
</feature>
<dbReference type="PANTHER" id="PTHR18934:SF203">
    <property type="entry name" value="ATP-DEPENDENT RNA HELICASE A"/>
    <property type="match status" value="1"/>
</dbReference>
<keyword evidence="14" id="KW-1185">Reference proteome</keyword>